<evidence type="ECO:0000256" key="4">
    <source>
        <dbReference type="ARBA" id="ARBA00023033"/>
    </source>
</evidence>
<dbReference type="InterPro" id="IPR027417">
    <property type="entry name" value="P-loop_NTPase"/>
</dbReference>
<gene>
    <name evidence="6" type="ORF">HOP40_09390</name>
</gene>
<dbReference type="PANTHER" id="PTHR42847">
    <property type="entry name" value="ALKANESULFONATE MONOOXYGENASE"/>
    <property type="match status" value="1"/>
</dbReference>
<keyword evidence="1" id="KW-0285">Flavoprotein</keyword>
<sequence length="478" mass="50592">MVLAGPPGSGKSTWAAAHFPVDQVVSSDRLRAVVGAGEDDIAASADAFALLEEVVARRVARGLTTVVDTTGLDAERRARWRDLARARGTACVAVAFDTPAAVCRARNRARPHPVPAAALTAQLRAWPAVRDALGAEGFDDVLAPEPVRVVPPAFARSGEAAARQAERPVELRFALHLGEFGGGAATLRTRLREIAVAAEAVGFDAVYVMDHFRQIPQVGRAWDDFCESWTTLAWLAACTERVRLGTLVTAVTHRNAGLLAKIVATLDVLSGGRAVCGLGLGWFAAEHRAYGYAFPPVAERYALLEDALRALPVLWGPGGAPFRGRVLDLPDTAAYPRPLQERVPIVLGGGGERRTLRLAAQHADVANVLGDLATVARKAAVLRAHCAESGREVALSHLSTALVGTDAAEVDALVHRLRPRGADPARYAASVHAGTVEDHVGRFRELAEAGVGEVVVRLPGLVDAAPLERMAPVIAAFR</sequence>
<reference evidence="6 7" key="1">
    <citation type="submission" date="2020-05" db="EMBL/GenBank/DDBJ databases">
        <authorList>
            <person name="Mo P."/>
        </authorList>
    </citation>
    <scope>NUCLEOTIDE SEQUENCE [LARGE SCALE GENOMIC DNA]</scope>
    <source>
        <strain evidence="6 7">Gen01</strain>
    </source>
</reference>
<dbReference type="PANTHER" id="PTHR42847:SF4">
    <property type="entry name" value="ALKANESULFONATE MONOOXYGENASE-RELATED"/>
    <property type="match status" value="1"/>
</dbReference>
<accession>A0A6M6JSZ1</accession>
<dbReference type="Proteomes" id="UP000505377">
    <property type="component" value="Chromosome"/>
</dbReference>
<dbReference type="InterPro" id="IPR011251">
    <property type="entry name" value="Luciferase-like_dom"/>
</dbReference>
<organism evidence="6 7">
    <name type="scientific">Pseudonocardia broussonetiae</name>
    <dbReference type="NCBI Taxonomy" id="2736640"/>
    <lineage>
        <taxon>Bacteria</taxon>
        <taxon>Bacillati</taxon>
        <taxon>Actinomycetota</taxon>
        <taxon>Actinomycetes</taxon>
        <taxon>Pseudonocardiales</taxon>
        <taxon>Pseudonocardiaceae</taxon>
        <taxon>Pseudonocardia</taxon>
    </lineage>
</organism>
<keyword evidence="4" id="KW-0503">Monooxygenase</keyword>
<feature type="domain" description="Luciferase-like" evidence="5">
    <location>
        <begin position="189"/>
        <end position="447"/>
    </location>
</feature>
<dbReference type="Pfam" id="PF13671">
    <property type="entry name" value="AAA_33"/>
    <property type="match status" value="1"/>
</dbReference>
<dbReference type="Pfam" id="PF00296">
    <property type="entry name" value="Bac_luciferase"/>
    <property type="match status" value="1"/>
</dbReference>
<evidence type="ECO:0000256" key="1">
    <source>
        <dbReference type="ARBA" id="ARBA00022630"/>
    </source>
</evidence>
<proteinExistence type="predicted"/>
<name>A0A6M6JSZ1_9PSEU</name>
<dbReference type="InterPro" id="IPR036661">
    <property type="entry name" value="Luciferase-like_sf"/>
</dbReference>
<dbReference type="Gene3D" id="3.20.20.30">
    <property type="entry name" value="Luciferase-like domain"/>
    <property type="match status" value="1"/>
</dbReference>
<dbReference type="EMBL" id="CP053564">
    <property type="protein sequence ID" value="QJY50505.1"/>
    <property type="molecule type" value="Genomic_DNA"/>
</dbReference>
<keyword evidence="2" id="KW-0288">FMN</keyword>
<protein>
    <submittedName>
        <fullName evidence="6">TIGR03560 family F420-dependent LLM class oxidoreductase</fullName>
    </submittedName>
</protein>
<keyword evidence="7" id="KW-1185">Reference proteome</keyword>
<evidence type="ECO:0000313" key="6">
    <source>
        <dbReference type="EMBL" id="QJY50505.1"/>
    </source>
</evidence>
<evidence type="ECO:0000259" key="5">
    <source>
        <dbReference type="Pfam" id="PF00296"/>
    </source>
</evidence>
<dbReference type="GO" id="GO:0008726">
    <property type="term" value="F:alkanesulfonate monooxygenase activity"/>
    <property type="evidence" value="ECO:0007669"/>
    <property type="project" value="TreeGrafter"/>
</dbReference>
<dbReference type="AlphaFoldDB" id="A0A6M6JSZ1"/>
<dbReference type="SUPFAM" id="SSF51679">
    <property type="entry name" value="Bacterial luciferase-like"/>
    <property type="match status" value="1"/>
</dbReference>
<dbReference type="SUPFAM" id="SSF52540">
    <property type="entry name" value="P-loop containing nucleoside triphosphate hydrolases"/>
    <property type="match status" value="1"/>
</dbReference>
<evidence type="ECO:0000256" key="2">
    <source>
        <dbReference type="ARBA" id="ARBA00022643"/>
    </source>
</evidence>
<keyword evidence="3" id="KW-0560">Oxidoreductase</keyword>
<dbReference type="Gene3D" id="3.40.50.300">
    <property type="entry name" value="P-loop containing nucleotide triphosphate hydrolases"/>
    <property type="match status" value="1"/>
</dbReference>
<dbReference type="InterPro" id="IPR019952">
    <property type="entry name" value="F420_OxRdatse_Rv1855c_pred"/>
</dbReference>
<dbReference type="KEGG" id="pbro:HOP40_09390"/>
<dbReference type="InterPro" id="IPR050172">
    <property type="entry name" value="SsuD_RutA_monooxygenase"/>
</dbReference>
<evidence type="ECO:0000256" key="3">
    <source>
        <dbReference type="ARBA" id="ARBA00023002"/>
    </source>
</evidence>
<dbReference type="NCBIfam" id="TIGR03560">
    <property type="entry name" value="F420_Rv1855c"/>
    <property type="match status" value="1"/>
</dbReference>
<evidence type="ECO:0000313" key="7">
    <source>
        <dbReference type="Proteomes" id="UP000505377"/>
    </source>
</evidence>
<dbReference type="GO" id="GO:0046306">
    <property type="term" value="P:alkanesulfonate catabolic process"/>
    <property type="evidence" value="ECO:0007669"/>
    <property type="project" value="TreeGrafter"/>
</dbReference>